<evidence type="ECO:0000313" key="3">
    <source>
        <dbReference type="EMBL" id="CAD8094853.1"/>
    </source>
</evidence>
<dbReference type="PANTHER" id="PTHR11206">
    <property type="entry name" value="MULTIDRUG RESISTANCE PROTEIN"/>
    <property type="match status" value="1"/>
</dbReference>
<evidence type="ECO:0008006" key="5">
    <source>
        <dbReference type="Google" id="ProtNLM"/>
    </source>
</evidence>
<evidence type="ECO:0000256" key="1">
    <source>
        <dbReference type="ARBA" id="ARBA00010199"/>
    </source>
</evidence>
<keyword evidence="4" id="KW-1185">Reference proteome</keyword>
<feature type="transmembrane region" description="Helical" evidence="2">
    <location>
        <begin position="420"/>
        <end position="440"/>
    </location>
</feature>
<dbReference type="Proteomes" id="UP000688137">
    <property type="component" value="Unassembled WGS sequence"/>
</dbReference>
<feature type="transmembrane region" description="Helical" evidence="2">
    <location>
        <begin position="273"/>
        <end position="296"/>
    </location>
</feature>
<evidence type="ECO:0000256" key="2">
    <source>
        <dbReference type="SAM" id="Phobius"/>
    </source>
</evidence>
<comment type="caution">
    <text evidence="3">The sequence shown here is derived from an EMBL/GenBank/DDBJ whole genome shotgun (WGS) entry which is preliminary data.</text>
</comment>
<dbReference type="AlphaFoldDB" id="A0A8S1NYK5"/>
<keyword evidence="2" id="KW-0812">Transmembrane</keyword>
<dbReference type="GO" id="GO:0015297">
    <property type="term" value="F:antiporter activity"/>
    <property type="evidence" value="ECO:0007669"/>
    <property type="project" value="InterPro"/>
</dbReference>
<protein>
    <recommendedName>
        <fullName evidence="5">Protein DETOXIFICATION</fullName>
    </recommendedName>
</protein>
<feature type="transmembrane region" description="Helical" evidence="2">
    <location>
        <begin position="21"/>
        <end position="47"/>
    </location>
</feature>
<keyword evidence="2" id="KW-1133">Transmembrane helix</keyword>
<dbReference type="GO" id="GO:0016020">
    <property type="term" value="C:membrane"/>
    <property type="evidence" value="ECO:0007669"/>
    <property type="project" value="InterPro"/>
</dbReference>
<feature type="transmembrane region" description="Helical" evidence="2">
    <location>
        <begin position="194"/>
        <end position="216"/>
    </location>
</feature>
<proteinExistence type="inferred from homology"/>
<feature type="transmembrane region" description="Helical" evidence="2">
    <location>
        <begin position="317"/>
        <end position="338"/>
    </location>
</feature>
<feature type="transmembrane region" description="Helical" evidence="2">
    <location>
        <begin position="164"/>
        <end position="182"/>
    </location>
</feature>
<feature type="transmembrane region" description="Helical" evidence="2">
    <location>
        <begin position="362"/>
        <end position="381"/>
    </location>
</feature>
<keyword evidence="2" id="KW-0472">Membrane</keyword>
<comment type="similarity">
    <text evidence="1">Belongs to the multi antimicrobial extrusion (MATE) (TC 2.A.66.1) family.</text>
</comment>
<reference evidence="3" key="1">
    <citation type="submission" date="2021-01" db="EMBL/GenBank/DDBJ databases">
        <authorList>
            <consortium name="Genoscope - CEA"/>
            <person name="William W."/>
        </authorList>
    </citation>
    <scope>NUCLEOTIDE SEQUENCE</scope>
</reference>
<dbReference type="EMBL" id="CAJJDM010000100">
    <property type="protein sequence ID" value="CAD8094853.1"/>
    <property type="molecule type" value="Genomic_DNA"/>
</dbReference>
<sequence length="466" mass="53552">MTEENIEITTFSQFMSSFETLLVKALPTVIGMELSILTTLVNMYFIIGRDNVIGIGFGTIYVNLLVKGLLLCMNSSITTIMTRQFKQHQYVKIGISYQRSLLLNGVFLIVITPAIAGSTYILSQFNIPIIVAQKAIQYVWEMLPALYAFTYFDCTKNYLKSMGIDYPVLVIHTFTTILHIYLSKQFIVYMDLGIRGAAWCKNFSSCASTLLLYIYIFKYQQNHPAWIEWDRRTLKSIFQFSYGLLHSSFKNYLQNVSFEIMGFVALWLTYEEFSVCVCLIFTAQALYMFFLGVAMTAASRIRRLFKDQEYEKGRKHVWHYLATSLMTGILLSFLLVVFKKQWIALFYMDNETSLILSNNLKLFLPTLTIGGMQIMLANLLGALGEVTFTINVQLLCQYAIGIGTGIYWGYYENYGLKGLWFGWACGLSVSALVLFLRLIMLNWEKSATQMFIEVREETNQLKQSIN</sequence>
<dbReference type="Pfam" id="PF01554">
    <property type="entry name" value="MatE"/>
    <property type="match status" value="2"/>
</dbReference>
<gene>
    <name evidence="3" type="ORF">PPRIM_AZ9-3.1.T0970065</name>
</gene>
<dbReference type="OMA" id="CGAMEPV"/>
<dbReference type="GO" id="GO:0042910">
    <property type="term" value="F:xenobiotic transmembrane transporter activity"/>
    <property type="evidence" value="ECO:0007669"/>
    <property type="project" value="InterPro"/>
</dbReference>
<feature type="transmembrane region" description="Helical" evidence="2">
    <location>
        <begin position="101"/>
        <end position="123"/>
    </location>
</feature>
<feature type="transmembrane region" description="Helical" evidence="2">
    <location>
        <begin position="53"/>
        <end position="80"/>
    </location>
</feature>
<feature type="transmembrane region" description="Helical" evidence="2">
    <location>
        <begin position="388"/>
        <end position="408"/>
    </location>
</feature>
<name>A0A8S1NYK5_PARPR</name>
<evidence type="ECO:0000313" key="4">
    <source>
        <dbReference type="Proteomes" id="UP000688137"/>
    </source>
</evidence>
<organism evidence="3 4">
    <name type="scientific">Paramecium primaurelia</name>
    <dbReference type="NCBI Taxonomy" id="5886"/>
    <lineage>
        <taxon>Eukaryota</taxon>
        <taxon>Sar</taxon>
        <taxon>Alveolata</taxon>
        <taxon>Ciliophora</taxon>
        <taxon>Intramacronucleata</taxon>
        <taxon>Oligohymenophorea</taxon>
        <taxon>Peniculida</taxon>
        <taxon>Parameciidae</taxon>
        <taxon>Paramecium</taxon>
    </lineage>
</organism>
<dbReference type="InterPro" id="IPR002528">
    <property type="entry name" value="MATE_fam"/>
</dbReference>
<accession>A0A8S1NYK5</accession>